<dbReference type="AlphaFoldDB" id="A0A8J8T0L4"/>
<protein>
    <submittedName>
        <fullName evidence="2">Uncharacterized protein</fullName>
    </submittedName>
</protein>
<feature type="region of interest" description="Disordered" evidence="1">
    <location>
        <begin position="262"/>
        <end position="285"/>
    </location>
</feature>
<evidence type="ECO:0000313" key="2">
    <source>
        <dbReference type="EMBL" id="TNV77480.1"/>
    </source>
</evidence>
<feature type="region of interest" description="Disordered" evidence="1">
    <location>
        <begin position="97"/>
        <end position="160"/>
    </location>
</feature>
<feature type="compositionally biased region" description="Polar residues" evidence="1">
    <location>
        <begin position="122"/>
        <end position="140"/>
    </location>
</feature>
<dbReference type="EMBL" id="RRYP01011838">
    <property type="protein sequence ID" value="TNV77480.1"/>
    <property type="molecule type" value="Genomic_DNA"/>
</dbReference>
<evidence type="ECO:0000256" key="1">
    <source>
        <dbReference type="SAM" id="MobiDB-lite"/>
    </source>
</evidence>
<comment type="caution">
    <text evidence="2">The sequence shown here is derived from an EMBL/GenBank/DDBJ whole genome shotgun (WGS) entry which is preliminary data.</text>
</comment>
<sequence>MKKVQSHYQNASTGSITLTPQPYNGTIGIHSLAKRLSTKVHSLATNPYTTTQSSEENNTVDSGRWYEQGIDVERENKEMRKEIESLKKMLMLQSKLKGQPPYPARLLEGPSTIQSNRRKNESNLGDGSSHKPYQTFNENASDPEPKAYSSSHRSSQGNNSQTDLMHLQYLREKPLLEEIRILRLAQKEAHGMMSVENICLKGAARSRSRSVKKASSTERKYAPYPLQQTEPRNFHLQSAPNFLDENHTPNRPHKGCTACQSNVRTPSGSRLKGNKSFSKQSTTRNKQQAFAGVSLESMCPCVQMHMQNRCSQQSSGIGYTKQQLYTSSMQSINNQPVNLRL</sequence>
<name>A0A8J8T0L4_HALGN</name>
<reference evidence="2" key="1">
    <citation type="submission" date="2019-06" db="EMBL/GenBank/DDBJ databases">
        <authorList>
            <person name="Zheng W."/>
        </authorList>
    </citation>
    <scope>NUCLEOTIDE SEQUENCE</scope>
    <source>
        <strain evidence="2">QDHG01</strain>
    </source>
</reference>
<gene>
    <name evidence="2" type="ORF">FGO68_gene3394</name>
</gene>
<dbReference type="Proteomes" id="UP000785679">
    <property type="component" value="Unassembled WGS sequence"/>
</dbReference>
<feature type="compositionally biased region" description="Low complexity" evidence="1">
    <location>
        <begin position="149"/>
        <end position="160"/>
    </location>
</feature>
<proteinExistence type="predicted"/>
<organism evidence="2 3">
    <name type="scientific">Halteria grandinella</name>
    <dbReference type="NCBI Taxonomy" id="5974"/>
    <lineage>
        <taxon>Eukaryota</taxon>
        <taxon>Sar</taxon>
        <taxon>Alveolata</taxon>
        <taxon>Ciliophora</taxon>
        <taxon>Intramacronucleata</taxon>
        <taxon>Spirotrichea</taxon>
        <taxon>Stichotrichia</taxon>
        <taxon>Sporadotrichida</taxon>
        <taxon>Halteriidae</taxon>
        <taxon>Halteria</taxon>
    </lineage>
</organism>
<accession>A0A8J8T0L4</accession>
<evidence type="ECO:0000313" key="3">
    <source>
        <dbReference type="Proteomes" id="UP000785679"/>
    </source>
</evidence>
<keyword evidence="3" id="KW-1185">Reference proteome</keyword>
<feature type="compositionally biased region" description="Polar residues" evidence="1">
    <location>
        <begin position="275"/>
        <end position="285"/>
    </location>
</feature>